<evidence type="ECO:0000313" key="1">
    <source>
        <dbReference type="EMBL" id="CAG9856500.1"/>
    </source>
</evidence>
<gene>
    <name evidence="1" type="ORF">PHYEVI_LOCUS2921</name>
</gene>
<sequence>MVFAAFAIVGLVLFASYAALKKLHERLKSRVFRDFLRELYASEARDKAQGECRPFEALNPEIIQLIKGERDNDSTYSDLRKANSCVELPRIALIRRGVSDL</sequence>
<name>A0A9N9XLS8_PHYSR</name>
<dbReference type="Proteomes" id="UP001153712">
    <property type="component" value="Chromosome 12"/>
</dbReference>
<evidence type="ECO:0000313" key="2">
    <source>
        <dbReference type="Proteomes" id="UP001153712"/>
    </source>
</evidence>
<accession>A0A9N9XLS8</accession>
<dbReference type="AlphaFoldDB" id="A0A9N9XLS8"/>
<reference evidence="1" key="1">
    <citation type="submission" date="2022-01" db="EMBL/GenBank/DDBJ databases">
        <authorList>
            <person name="King R."/>
        </authorList>
    </citation>
    <scope>NUCLEOTIDE SEQUENCE</scope>
</reference>
<dbReference type="EMBL" id="OU900105">
    <property type="protein sequence ID" value="CAG9856500.1"/>
    <property type="molecule type" value="Genomic_DNA"/>
</dbReference>
<organism evidence="1 2">
    <name type="scientific">Phyllotreta striolata</name>
    <name type="common">Striped flea beetle</name>
    <name type="synonym">Crioceris striolata</name>
    <dbReference type="NCBI Taxonomy" id="444603"/>
    <lineage>
        <taxon>Eukaryota</taxon>
        <taxon>Metazoa</taxon>
        <taxon>Ecdysozoa</taxon>
        <taxon>Arthropoda</taxon>
        <taxon>Hexapoda</taxon>
        <taxon>Insecta</taxon>
        <taxon>Pterygota</taxon>
        <taxon>Neoptera</taxon>
        <taxon>Endopterygota</taxon>
        <taxon>Coleoptera</taxon>
        <taxon>Polyphaga</taxon>
        <taxon>Cucujiformia</taxon>
        <taxon>Chrysomeloidea</taxon>
        <taxon>Chrysomelidae</taxon>
        <taxon>Galerucinae</taxon>
        <taxon>Alticini</taxon>
        <taxon>Phyllotreta</taxon>
    </lineage>
</organism>
<keyword evidence="2" id="KW-1185">Reference proteome</keyword>
<proteinExistence type="predicted"/>
<protein>
    <submittedName>
        <fullName evidence="1">Uncharacterized protein</fullName>
    </submittedName>
</protein>